<gene>
    <name evidence="2" type="ORF">CGLY_00525</name>
</gene>
<dbReference type="STRING" id="1404245.CGLY_00525"/>
<sequence length="118" mass="12653">MKDNFEAIVDLGARSSLGSTYLAGLEEIDTPDLYTVTVRFVEPNAQFLEASSAMTLVFYAPETLGKSPEGRCTGDLGGPGPSHWPTSVNPVRVVYPSATDSAVDRPPTEQDRYAARAS</sequence>
<feature type="region of interest" description="Disordered" evidence="1">
    <location>
        <begin position="97"/>
        <end position="118"/>
    </location>
</feature>
<feature type="compositionally biased region" description="Basic and acidic residues" evidence="1">
    <location>
        <begin position="102"/>
        <end position="118"/>
    </location>
</feature>
<evidence type="ECO:0000313" key="3">
    <source>
        <dbReference type="Proteomes" id="UP000023703"/>
    </source>
</evidence>
<proteinExistence type="predicted"/>
<keyword evidence="3" id="KW-1185">Reference proteome</keyword>
<reference evidence="2 3" key="1">
    <citation type="journal article" date="2015" name="Int. J. Syst. Evol. Microbiol.">
        <title>Revisiting Corynebacterium glyciniphilum (ex Kubota et al., 1972) sp. nov., nom. rev., isolated from putrefied banana.</title>
        <authorList>
            <person name="Al-Dilaimi A."/>
            <person name="Bednarz H."/>
            <person name="Lomker A."/>
            <person name="Niehaus K."/>
            <person name="Kalinowski J."/>
            <person name="Ruckert C."/>
        </authorList>
    </citation>
    <scope>NUCLEOTIDE SEQUENCE [LARGE SCALE GENOMIC DNA]</scope>
    <source>
        <strain evidence="2">AJ 3170</strain>
    </source>
</reference>
<feature type="region of interest" description="Disordered" evidence="1">
    <location>
        <begin position="69"/>
        <end position="88"/>
    </location>
</feature>
<evidence type="ECO:0000256" key="1">
    <source>
        <dbReference type="SAM" id="MobiDB-lite"/>
    </source>
</evidence>
<dbReference type="AlphaFoldDB" id="X5DHN2"/>
<name>X5DHN2_9CORY</name>
<organism evidence="2 3">
    <name type="scientific">Corynebacterium glyciniphilum AJ 3170</name>
    <dbReference type="NCBI Taxonomy" id="1404245"/>
    <lineage>
        <taxon>Bacteria</taxon>
        <taxon>Bacillati</taxon>
        <taxon>Actinomycetota</taxon>
        <taxon>Actinomycetes</taxon>
        <taxon>Mycobacteriales</taxon>
        <taxon>Corynebacteriaceae</taxon>
        <taxon>Corynebacterium</taxon>
    </lineage>
</organism>
<dbReference type="HOGENOM" id="CLU_2069145_0_0_11"/>
<dbReference type="Proteomes" id="UP000023703">
    <property type="component" value="Chromosome"/>
</dbReference>
<dbReference type="KEGG" id="cgy:CGLY_00525"/>
<dbReference type="eggNOG" id="COG0747">
    <property type="taxonomic scope" value="Bacteria"/>
</dbReference>
<accession>X5DHN2</accession>
<dbReference type="Gene3D" id="3.40.190.10">
    <property type="entry name" value="Periplasmic binding protein-like II"/>
    <property type="match status" value="1"/>
</dbReference>
<protein>
    <submittedName>
        <fullName evidence="2">Uncharacterized protein</fullName>
    </submittedName>
</protein>
<dbReference type="EMBL" id="CP006842">
    <property type="protein sequence ID" value="AHW62553.1"/>
    <property type="molecule type" value="Genomic_DNA"/>
</dbReference>
<evidence type="ECO:0000313" key="2">
    <source>
        <dbReference type="EMBL" id="AHW62553.1"/>
    </source>
</evidence>